<gene>
    <name evidence="2" type="ORF">HU200_023588</name>
</gene>
<evidence type="ECO:0000313" key="3">
    <source>
        <dbReference type="Proteomes" id="UP000636709"/>
    </source>
</evidence>
<evidence type="ECO:0000313" key="2">
    <source>
        <dbReference type="EMBL" id="KAF8720686.1"/>
    </source>
</evidence>
<dbReference type="EMBL" id="JACEFO010001691">
    <property type="protein sequence ID" value="KAF8720686.1"/>
    <property type="molecule type" value="Genomic_DNA"/>
</dbReference>
<keyword evidence="1" id="KW-0862">Zinc</keyword>
<comment type="similarity">
    <text evidence="1">Belongs to the FHY3/FAR1 family.</text>
</comment>
<sequence length="532" mass="61077">MPELSYQRSTVGGGNEILEVDRVEVDAVVEVSSRPDIVPAWKTSKGPEFREKSLGRQNALEEALIKFVDRKSDYIINPEMGTEFDNVDEASEYYNLYSWECGILTVTLTEPHLHVHGRHDKNLKTSSTRTNCPAKLRLGRTSDHRAMDLAIAEEWKGTTHRWCKWHVLKRVSDCVGVKYTSDREFRDKFHKMLNEIMTVDEFESEWNALLKEYGLLENPLLRHIYEVRHMWVKSYFACVFCAKMTSTQRSESANMMLKNIVPPNCPLHQFVEQYAKLQYIRDEEENYEEKRTKMDKKKKLVGGPLVVHASKVYTANVLSLFTAIKDKSEFYLSRGAEEIPDMLVMKRWTRKARLDVPGHLDNLRRQDPALRAQTYMHSSLMVDVLQYMEMADKNVEAYKVGMQFLDDGKKVTAEVCKESDGMGLADRQRQEMQDGGVEVGGFTLRAPKRRQEAGRPTTKWDKAAYEGGSKSPRFCSICRSDKHNKLKCPHRPENVGTARKPPTCSKCGLEGHTCTSCGITYQQVAVFTDMLL</sequence>
<comment type="function">
    <text evidence="1">Putative transcription activator involved in regulating light control of development.</text>
</comment>
<keyword evidence="1" id="KW-0539">Nucleus</keyword>
<reference evidence="2" key="1">
    <citation type="submission" date="2020-07" db="EMBL/GenBank/DDBJ databases">
        <title>Genome sequence and genetic diversity analysis of an under-domesticated orphan crop, white fonio (Digitaria exilis).</title>
        <authorList>
            <person name="Bennetzen J.L."/>
            <person name="Chen S."/>
            <person name="Ma X."/>
            <person name="Wang X."/>
            <person name="Yssel A.E.J."/>
            <person name="Chaluvadi S.R."/>
            <person name="Johnson M."/>
            <person name="Gangashetty P."/>
            <person name="Hamidou F."/>
            <person name="Sanogo M.D."/>
            <person name="Zwaenepoel A."/>
            <person name="Wallace J."/>
            <person name="Van De Peer Y."/>
            <person name="Van Deynze A."/>
        </authorList>
    </citation>
    <scope>NUCLEOTIDE SEQUENCE</scope>
    <source>
        <tissue evidence="2">Leaves</tissue>
    </source>
</reference>
<comment type="subcellular location">
    <subcellularLocation>
        <location evidence="1">Nucleus</location>
    </subcellularLocation>
</comment>
<keyword evidence="3" id="KW-1185">Reference proteome</keyword>
<dbReference type="GO" id="GO:0008270">
    <property type="term" value="F:zinc ion binding"/>
    <property type="evidence" value="ECO:0007669"/>
    <property type="project" value="UniProtKB-UniRule"/>
</dbReference>
<evidence type="ECO:0000256" key="1">
    <source>
        <dbReference type="RuleBase" id="RU367018"/>
    </source>
</evidence>
<protein>
    <recommendedName>
        <fullName evidence="1">Protein FAR1-RELATED SEQUENCE</fullName>
    </recommendedName>
</protein>
<proteinExistence type="inferred from homology"/>
<dbReference type="PANTHER" id="PTHR31669:SF307">
    <property type="entry name" value="PROTEIN FAR1-RELATED SEQUENCE"/>
    <property type="match status" value="1"/>
</dbReference>
<dbReference type="GO" id="GO:0005634">
    <property type="term" value="C:nucleus"/>
    <property type="evidence" value="ECO:0007669"/>
    <property type="project" value="UniProtKB-SubCell"/>
</dbReference>
<dbReference type="Proteomes" id="UP000636709">
    <property type="component" value="Unassembled WGS sequence"/>
</dbReference>
<dbReference type="PANTHER" id="PTHR31669">
    <property type="entry name" value="PROTEIN FAR1-RELATED SEQUENCE 10-RELATED"/>
    <property type="match status" value="1"/>
</dbReference>
<keyword evidence="1" id="KW-0479">Metal-binding</keyword>
<dbReference type="AlphaFoldDB" id="A0A835C4B1"/>
<organism evidence="2 3">
    <name type="scientific">Digitaria exilis</name>
    <dbReference type="NCBI Taxonomy" id="1010633"/>
    <lineage>
        <taxon>Eukaryota</taxon>
        <taxon>Viridiplantae</taxon>
        <taxon>Streptophyta</taxon>
        <taxon>Embryophyta</taxon>
        <taxon>Tracheophyta</taxon>
        <taxon>Spermatophyta</taxon>
        <taxon>Magnoliopsida</taxon>
        <taxon>Liliopsida</taxon>
        <taxon>Poales</taxon>
        <taxon>Poaceae</taxon>
        <taxon>PACMAD clade</taxon>
        <taxon>Panicoideae</taxon>
        <taxon>Panicodae</taxon>
        <taxon>Paniceae</taxon>
        <taxon>Anthephorinae</taxon>
        <taxon>Digitaria</taxon>
    </lineage>
</organism>
<name>A0A835C4B1_9POAL</name>
<dbReference type="GO" id="GO:0006355">
    <property type="term" value="P:regulation of DNA-templated transcription"/>
    <property type="evidence" value="ECO:0007669"/>
    <property type="project" value="UniProtKB-UniRule"/>
</dbReference>
<comment type="caution">
    <text evidence="2">The sequence shown here is derived from an EMBL/GenBank/DDBJ whole genome shotgun (WGS) entry which is preliminary data.</text>
</comment>
<keyword evidence="1" id="KW-0863">Zinc-finger</keyword>
<dbReference type="InterPro" id="IPR031052">
    <property type="entry name" value="FHY3/FAR1"/>
</dbReference>
<accession>A0A835C4B1</accession>
<dbReference type="OrthoDB" id="692187at2759"/>